<dbReference type="EMBL" id="CAIX01000037">
    <property type="protein sequence ID" value="CCI42663.1"/>
    <property type="molecule type" value="Genomic_DNA"/>
</dbReference>
<feature type="transmembrane region" description="Helical" evidence="5">
    <location>
        <begin position="188"/>
        <end position="208"/>
    </location>
</feature>
<name>A0A024G7D2_9STRA</name>
<dbReference type="AlphaFoldDB" id="A0A024G7D2"/>
<dbReference type="InterPro" id="IPR013057">
    <property type="entry name" value="AA_transpt_TM"/>
</dbReference>
<accession>A0A024G7D2</accession>
<evidence type="ECO:0000259" key="6">
    <source>
        <dbReference type="Pfam" id="PF01490"/>
    </source>
</evidence>
<evidence type="ECO:0000256" key="2">
    <source>
        <dbReference type="ARBA" id="ARBA00022692"/>
    </source>
</evidence>
<feature type="transmembrane region" description="Helical" evidence="5">
    <location>
        <begin position="12"/>
        <end position="34"/>
    </location>
</feature>
<dbReference type="OrthoDB" id="40134at2759"/>
<dbReference type="Proteomes" id="UP000053237">
    <property type="component" value="Unassembled WGS sequence"/>
</dbReference>
<sequence>MSFSLGLSKEDLKVAFHLICCVCGIGTLGMPGNFARTGPLIGSIAFVFMGYANIYATVACSKVMLQAPRSVQSFTDLGDWCMGKTGRYLVLCSQMAVCILTPCVFLVLGGGLLFSVFPNSFSRSVWIIFMAVSVVPICLKPTIKESAGMAFAGCAGTLVADGIAVVMLMTGMSGHPSVPPPPFRLDQVIGAFGNLSLAFGAAIIVPSLQREHSDPSRMPYVITVSLLFVAALFTCLGFLGYSATGCQLSGNLLFIIFPDPVTGLTALGFKSSNGAAILSYLFMQLHISIAFTLIIHPAFFLLERLLFNLHGEAQTDIVVPELLDQSPCYLAKSIQSDRPSYQCDEYALQKHSSRAFVAEPITKAERIKVILLRVTLVTLLVVIAIVFQDSLNAFMDFIGASAISTSCITLPIVFYLKKLWRVVPIYEKVSAIAIVLVCSSLGFYVSYASGRDMLARNPHQAKYPFCAAEFSKELYYNATAIHSSNVTMST</sequence>
<keyword evidence="2 5" id="KW-0812">Transmembrane</keyword>
<feature type="transmembrane region" description="Helical" evidence="5">
    <location>
        <begin position="220"/>
        <end position="243"/>
    </location>
</feature>
<reference evidence="7 8" key="1">
    <citation type="submission" date="2012-05" db="EMBL/GenBank/DDBJ databases">
        <title>Recombination and specialization in a pathogen metapopulation.</title>
        <authorList>
            <person name="Gardiner A."/>
            <person name="Kemen E."/>
            <person name="Schultz-Larsen T."/>
            <person name="MacLean D."/>
            <person name="Van Oosterhout C."/>
            <person name="Jones J.D.G."/>
        </authorList>
    </citation>
    <scope>NUCLEOTIDE SEQUENCE [LARGE SCALE GENOMIC DNA]</scope>
    <source>
        <strain evidence="7 8">Ac Nc2</strain>
    </source>
</reference>
<feature type="transmembrane region" description="Helical" evidence="5">
    <location>
        <begin position="428"/>
        <end position="447"/>
    </location>
</feature>
<feature type="transmembrane region" description="Helical" evidence="5">
    <location>
        <begin position="277"/>
        <end position="302"/>
    </location>
</feature>
<feature type="transmembrane region" description="Helical" evidence="5">
    <location>
        <begin position="88"/>
        <end position="114"/>
    </location>
</feature>
<feature type="domain" description="Amino acid transporter transmembrane" evidence="6">
    <location>
        <begin position="13"/>
        <end position="443"/>
    </location>
</feature>
<feature type="transmembrane region" description="Helical" evidence="5">
    <location>
        <begin position="120"/>
        <end position="139"/>
    </location>
</feature>
<dbReference type="STRING" id="65357.A0A024G7D2"/>
<comment type="subcellular location">
    <subcellularLocation>
        <location evidence="1">Membrane</location>
        <topology evidence="1">Multi-pass membrane protein</topology>
    </subcellularLocation>
</comment>
<evidence type="ECO:0000256" key="5">
    <source>
        <dbReference type="SAM" id="Phobius"/>
    </source>
</evidence>
<evidence type="ECO:0000313" key="7">
    <source>
        <dbReference type="EMBL" id="CCI42663.1"/>
    </source>
</evidence>
<feature type="transmembrane region" description="Helical" evidence="5">
    <location>
        <begin position="40"/>
        <end position="60"/>
    </location>
</feature>
<proteinExistence type="predicted"/>
<protein>
    <recommendedName>
        <fullName evidence="6">Amino acid transporter transmembrane domain-containing protein</fullName>
    </recommendedName>
</protein>
<comment type="caution">
    <text evidence="7">The sequence shown here is derived from an EMBL/GenBank/DDBJ whole genome shotgun (WGS) entry which is preliminary data.</text>
</comment>
<feature type="transmembrane region" description="Helical" evidence="5">
    <location>
        <begin position="393"/>
        <end position="416"/>
    </location>
</feature>
<keyword evidence="3 5" id="KW-1133">Transmembrane helix</keyword>
<gene>
    <name evidence="7" type="ORF">BN9_034470</name>
</gene>
<dbReference type="GO" id="GO:0015179">
    <property type="term" value="F:L-amino acid transmembrane transporter activity"/>
    <property type="evidence" value="ECO:0007669"/>
    <property type="project" value="TreeGrafter"/>
</dbReference>
<dbReference type="GO" id="GO:0005774">
    <property type="term" value="C:vacuolar membrane"/>
    <property type="evidence" value="ECO:0007669"/>
    <property type="project" value="TreeGrafter"/>
</dbReference>
<evidence type="ECO:0000256" key="1">
    <source>
        <dbReference type="ARBA" id="ARBA00004141"/>
    </source>
</evidence>
<feature type="transmembrane region" description="Helical" evidence="5">
    <location>
        <begin position="146"/>
        <end position="168"/>
    </location>
</feature>
<feature type="transmembrane region" description="Helical" evidence="5">
    <location>
        <begin position="370"/>
        <end position="387"/>
    </location>
</feature>
<dbReference type="Pfam" id="PF01490">
    <property type="entry name" value="Aa_trans"/>
    <property type="match status" value="1"/>
</dbReference>
<keyword evidence="4 5" id="KW-0472">Membrane</keyword>
<dbReference type="InParanoid" id="A0A024G7D2"/>
<evidence type="ECO:0000256" key="3">
    <source>
        <dbReference type="ARBA" id="ARBA00022989"/>
    </source>
</evidence>
<organism evidence="7 8">
    <name type="scientific">Albugo candida</name>
    <dbReference type="NCBI Taxonomy" id="65357"/>
    <lineage>
        <taxon>Eukaryota</taxon>
        <taxon>Sar</taxon>
        <taxon>Stramenopiles</taxon>
        <taxon>Oomycota</taxon>
        <taxon>Peronosporomycetes</taxon>
        <taxon>Albuginales</taxon>
        <taxon>Albuginaceae</taxon>
        <taxon>Albugo</taxon>
    </lineage>
</organism>
<keyword evidence="8" id="KW-1185">Reference proteome</keyword>
<dbReference type="PANTHER" id="PTHR22950">
    <property type="entry name" value="AMINO ACID TRANSPORTER"/>
    <property type="match status" value="1"/>
</dbReference>
<evidence type="ECO:0000256" key="4">
    <source>
        <dbReference type="ARBA" id="ARBA00023136"/>
    </source>
</evidence>
<dbReference type="PANTHER" id="PTHR22950:SF349">
    <property type="entry name" value="AMINO ACID TRANSPORTER TRANSMEMBRANE DOMAIN-CONTAINING PROTEIN"/>
    <property type="match status" value="1"/>
</dbReference>
<evidence type="ECO:0000313" key="8">
    <source>
        <dbReference type="Proteomes" id="UP000053237"/>
    </source>
</evidence>